<evidence type="ECO:0000313" key="9">
    <source>
        <dbReference type="Proteomes" id="UP000236654"/>
    </source>
</evidence>
<dbReference type="GO" id="GO:0008855">
    <property type="term" value="F:exodeoxyribonuclease VII activity"/>
    <property type="evidence" value="ECO:0007669"/>
    <property type="project" value="UniProtKB-UniRule"/>
</dbReference>
<evidence type="ECO:0000256" key="4">
    <source>
        <dbReference type="ARBA" id="ARBA00022801"/>
    </source>
</evidence>
<proteinExistence type="inferred from homology"/>
<sequence length="69" mass="8067">MKITDKTTYEKALQRLKEIVGALESKEIKIDNLSETVIEAKELVDFCREKLDKTEEDIKRIITPENENE</sequence>
<keyword evidence="4" id="KW-0378">Hydrolase</keyword>
<dbReference type="Gene3D" id="1.10.287.1040">
    <property type="entry name" value="Exonuclease VII, small subunit"/>
    <property type="match status" value="1"/>
</dbReference>
<dbReference type="InterPro" id="IPR037004">
    <property type="entry name" value="Exonuc_VII_ssu_sf"/>
</dbReference>
<keyword evidence="5" id="KW-0269">Exonuclease</keyword>
<evidence type="ECO:0000256" key="5">
    <source>
        <dbReference type="ARBA" id="ARBA00022839"/>
    </source>
</evidence>
<gene>
    <name evidence="8" type="primary">xseB</name>
    <name evidence="8" type="ORF">CW751_09400</name>
</gene>
<protein>
    <recommendedName>
        <fullName evidence="6">Exodeoxyribonuclease VII small subunit</fullName>
        <ecNumber evidence="6">3.1.11.6</ecNumber>
    </recommendedName>
</protein>
<comment type="caution">
    <text evidence="8">The sequence shown here is derived from an EMBL/GenBank/DDBJ whole genome shotgun (WGS) entry which is preliminary data.</text>
</comment>
<dbReference type="EMBL" id="PJNI01000009">
    <property type="protein sequence ID" value="PKR80579.1"/>
    <property type="molecule type" value="Genomic_DNA"/>
</dbReference>
<organism evidence="8 9">
    <name type="scientific">Brumimicrobium salinarum</name>
    <dbReference type="NCBI Taxonomy" id="2058658"/>
    <lineage>
        <taxon>Bacteria</taxon>
        <taxon>Pseudomonadati</taxon>
        <taxon>Bacteroidota</taxon>
        <taxon>Flavobacteriia</taxon>
        <taxon>Flavobacteriales</taxon>
        <taxon>Crocinitomicaceae</taxon>
        <taxon>Brumimicrobium</taxon>
    </lineage>
</organism>
<evidence type="ECO:0000256" key="2">
    <source>
        <dbReference type="ARBA" id="ARBA00022490"/>
    </source>
</evidence>
<dbReference type="EC" id="3.1.11.6" evidence="6"/>
<keyword evidence="9" id="KW-1185">Reference proteome</keyword>
<evidence type="ECO:0000256" key="1">
    <source>
        <dbReference type="ARBA" id="ARBA00009998"/>
    </source>
</evidence>
<evidence type="ECO:0000256" key="3">
    <source>
        <dbReference type="ARBA" id="ARBA00022722"/>
    </source>
</evidence>
<dbReference type="RefSeq" id="WP_101334749.1">
    <property type="nucleotide sequence ID" value="NZ_PJNI01000009.1"/>
</dbReference>
<dbReference type="GO" id="GO:0006308">
    <property type="term" value="P:DNA catabolic process"/>
    <property type="evidence" value="ECO:0007669"/>
    <property type="project" value="UniProtKB-UniRule"/>
</dbReference>
<evidence type="ECO:0000313" key="8">
    <source>
        <dbReference type="EMBL" id="PKR80579.1"/>
    </source>
</evidence>
<reference evidence="8 9" key="1">
    <citation type="submission" date="2017-12" db="EMBL/GenBank/DDBJ databases">
        <title>The draft genome sequence of Brumimicrobium saltpan LHR20.</title>
        <authorList>
            <person name="Do Z.-J."/>
            <person name="Luo H.-R."/>
        </authorList>
    </citation>
    <scope>NUCLEOTIDE SEQUENCE [LARGE SCALE GENOMIC DNA]</scope>
    <source>
        <strain evidence="8 9">LHR20</strain>
    </source>
</reference>
<dbReference type="Pfam" id="PF02609">
    <property type="entry name" value="Exonuc_VII_S"/>
    <property type="match status" value="1"/>
</dbReference>
<dbReference type="GO" id="GO:0009318">
    <property type="term" value="C:exodeoxyribonuclease VII complex"/>
    <property type="evidence" value="ECO:0007669"/>
    <property type="project" value="UniProtKB-UniRule"/>
</dbReference>
<keyword evidence="3" id="KW-0540">Nuclease</keyword>
<dbReference type="NCBIfam" id="TIGR01280">
    <property type="entry name" value="xseB"/>
    <property type="match status" value="1"/>
</dbReference>
<dbReference type="Proteomes" id="UP000236654">
    <property type="component" value="Unassembled WGS sequence"/>
</dbReference>
<dbReference type="AlphaFoldDB" id="A0A2I0R1Z0"/>
<keyword evidence="2" id="KW-0963">Cytoplasm</keyword>
<dbReference type="InterPro" id="IPR003761">
    <property type="entry name" value="Exonuc_VII_S"/>
</dbReference>
<accession>A0A2I0R1Z0</accession>
<dbReference type="OrthoDB" id="9813898at2"/>
<keyword evidence="7" id="KW-0175">Coiled coil</keyword>
<feature type="coiled-coil region" evidence="7">
    <location>
        <begin position="6"/>
        <end position="57"/>
    </location>
</feature>
<evidence type="ECO:0000256" key="6">
    <source>
        <dbReference type="NCBIfam" id="TIGR01280"/>
    </source>
</evidence>
<evidence type="ECO:0000256" key="7">
    <source>
        <dbReference type="SAM" id="Coils"/>
    </source>
</evidence>
<comment type="similarity">
    <text evidence="1">Belongs to the XseB family.</text>
</comment>
<name>A0A2I0R1Z0_9FLAO</name>
<dbReference type="SUPFAM" id="SSF116842">
    <property type="entry name" value="XseB-like"/>
    <property type="match status" value="1"/>
</dbReference>